<evidence type="ECO:0000313" key="2">
    <source>
        <dbReference type="Proteomes" id="UP000241341"/>
    </source>
</evidence>
<proteinExistence type="predicted"/>
<dbReference type="Pfam" id="PF25675">
    <property type="entry name" value="Phage_nozzle"/>
    <property type="match status" value="2"/>
</dbReference>
<sequence length="860" mass="93403">MTRVTGSYESLIRGVSEQVAHQRYPGQHWAQDNMISDPVRGLVRRWGSVMQDEAATTAVDNAATTADVQDFRETSLYLGDVEYSFMHRRRKRPEGSTAGGLVMVNKTTRKLTPVVVGPTDAVTAEVLIGGINSVTSAGRFVMMAAAAKVVDHTEAITWDKDARGVAYVTVGNYSRTYTVTVKHSNGTEYHVEYVTPASYYPGTLDTSDILVGDAAYVKKVNDRVYAYQSAVNKWIGTAAAAIVPAAIVVELRKRLIAKIKKPEDPVNDADGNPIIYGVEFPEADVGTVDNHLTFTNITELAITDGANNNTVGAVLHEVESVADLSVRHMAGKVIKVSPRMTSGGSGQAYYVKARAINSGTGWEKVVWEEAAGTLVTPGFVCLIGTMVGDTFYLASSATILKEISGVDTPGWVPSSSGDFDSQALPAMFGKTITYMRLFQDRLMLVSGSTVLLSKTGDYFNFFRASALQIANDDPIEMYALGSDDDVITDGALLDRDLLLFGNVWQYAISGREALLPANPYIAIQSSYADSNHCSPVSAGNLVFYTQPRDHKLTVQQMQTGAYAGTVSTFEVTQQLSKYLAGSPTALVATTSPSALFVRTSGLTNGVYVFSYLDAPGQTERLFDSWSRWTWAPELGPTVGITGKDGALLTVTLRKGMEGCVYVLDEFTLAGSLSDNPHLDSIRPAESAGNMARGSPIQDALSVVLDKSAGDFFLIGRAANEYDRLATEFPDFINSIKIGANFDGHVTVTNPFMRDRDGKPILDGRLTLGNFKVTVVDSAAMKVFVQDLQTLDMQEVEVLNWVARAAGVWVLNTQQIMETATTTAGVYKETRACKVRFQSRSWLPFGLSAMEWSGQFFSRRN</sequence>
<dbReference type="InterPro" id="IPR058003">
    <property type="entry name" value="Phage_gp12"/>
</dbReference>
<reference evidence="1 2" key="1">
    <citation type="submission" date="2018-01" db="EMBL/GenBank/DDBJ databases">
        <title>Pseudomonas phages infecting Pseudomonas sp. isolated from Prunus avium.</title>
        <authorList>
            <person name="Colberg O."/>
            <person name="Byth Carstens A."/>
        </authorList>
    </citation>
    <scope>NUCLEOTIDE SEQUENCE [LARGE SCALE GENOMIC DNA]</scope>
</reference>
<accession>A0A2K9VHX0</accession>
<evidence type="ECO:0000313" key="1">
    <source>
        <dbReference type="EMBL" id="AUV61944.1"/>
    </source>
</evidence>
<gene>
    <name evidence="1" type="ORF">PsPhPollyC_gp16</name>
</gene>
<dbReference type="EMBL" id="MG775261">
    <property type="protein sequence ID" value="AUV61944.1"/>
    <property type="molecule type" value="Genomic_DNA"/>
</dbReference>
<organism evidence="1 2">
    <name type="scientific">Pseudomonas phage PollyC</name>
    <dbReference type="NCBI Taxonomy" id="2079290"/>
    <lineage>
        <taxon>Viruses</taxon>
        <taxon>Duplodnaviria</taxon>
        <taxon>Heunggongvirae</taxon>
        <taxon>Uroviricota</taxon>
        <taxon>Caudoviricetes</taxon>
        <taxon>Autographivirales</taxon>
        <taxon>Autonotataviridae</taxon>
        <taxon>Pollyceevirus</taxon>
        <taxon>Pollyceevirus pollyC</taxon>
    </lineage>
</organism>
<dbReference type="OrthoDB" id="780at10239"/>
<protein>
    <submittedName>
        <fullName evidence="1">Tail fiber protein</fullName>
    </submittedName>
</protein>
<name>A0A2K9VHX0_9CAUD</name>
<dbReference type="Proteomes" id="UP000241341">
    <property type="component" value="Segment"/>
</dbReference>
<keyword evidence="2" id="KW-1185">Reference proteome</keyword>